<dbReference type="Pfam" id="PF01547">
    <property type="entry name" value="SBP_bac_1"/>
    <property type="match status" value="1"/>
</dbReference>
<comment type="similarity">
    <text evidence="2">Belongs to the bacterial solute-binding protein 1 family.</text>
</comment>
<reference evidence="5 6" key="2">
    <citation type="submission" date="2019-09" db="EMBL/GenBank/DDBJ databases">
        <title>Mesorhizobium sp. MaA-C15 isolated from Microcystis aeruginosa.</title>
        <authorList>
            <person name="Jeong S.E."/>
            <person name="Jin H.M."/>
            <person name="Jeon C.O."/>
        </authorList>
    </citation>
    <scope>NUCLEOTIDE SEQUENCE [LARGE SCALE GENOMIC DNA]</scope>
    <source>
        <strain evidence="5 6">MaA-C15</strain>
    </source>
</reference>
<dbReference type="Proteomes" id="UP000323258">
    <property type="component" value="Unassembled WGS sequence"/>
</dbReference>
<evidence type="ECO:0000256" key="1">
    <source>
        <dbReference type="ARBA" id="ARBA00004418"/>
    </source>
</evidence>
<comment type="subcellular location">
    <subcellularLocation>
        <location evidence="1">Periplasm</location>
    </subcellularLocation>
</comment>
<feature type="chain" id="PRO_5022867401" evidence="4">
    <location>
        <begin position="23"/>
        <end position="437"/>
    </location>
</feature>
<dbReference type="EMBL" id="VSZS01000060">
    <property type="protein sequence ID" value="TYR33125.1"/>
    <property type="molecule type" value="Genomic_DNA"/>
</dbReference>
<keyword evidence="4" id="KW-0732">Signal</keyword>
<comment type="caution">
    <text evidence="5">The sequence shown here is derived from an EMBL/GenBank/DDBJ whole genome shotgun (WGS) entry which is preliminary data.</text>
</comment>
<dbReference type="OrthoDB" id="9804061at2"/>
<dbReference type="Gene3D" id="3.40.190.10">
    <property type="entry name" value="Periplasmic binding protein-like II"/>
    <property type="match status" value="2"/>
</dbReference>
<dbReference type="InterPro" id="IPR050490">
    <property type="entry name" value="Bact_solute-bd_prot1"/>
</dbReference>
<evidence type="ECO:0000313" key="5">
    <source>
        <dbReference type="EMBL" id="TYR33125.1"/>
    </source>
</evidence>
<dbReference type="InterPro" id="IPR006059">
    <property type="entry name" value="SBP"/>
</dbReference>
<organism evidence="5 6">
    <name type="scientific">Neoaquamicrobium microcysteis</name>
    <dbReference type="NCBI Taxonomy" id="2682781"/>
    <lineage>
        <taxon>Bacteria</taxon>
        <taxon>Pseudomonadati</taxon>
        <taxon>Pseudomonadota</taxon>
        <taxon>Alphaproteobacteria</taxon>
        <taxon>Hyphomicrobiales</taxon>
        <taxon>Phyllobacteriaceae</taxon>
        <taxon>Neoaquamicrobium</taxon>
    </lineage>
</organism>
<feature type="signal peptide" evidence="4">
    <location>
        <begin position="1"/>
        <end position="22"/>
    </location>
</feature>
<name>A0A5D4H0S8_9HYPH</name>
<evidence type="ECO:0000313" key="6">
    <source>
        <dbReference type="Proteomes" id="UP000323258"/>
    </source>
</evidence>
<dbReference type="GO" id="GO:0042597">
    <property type="term" value="C:periplasmic space"/>
    <property type="evidence" value="ECO:0007669"/>
    <property type="project" value="UniProtKB-SubCell"/>
</dbReference>
<evidence type="ECO:0000256" key="2">
    <source>
        <dbReference type="ARBA" id="ARBA00008520"/>
    </source>
</evidence>
<keyword evidence="3" id="KW-0574">Periplasm</keyword>
<reference evidence="5 6" key="1">
    <citation type="submission" date="2019-08" db="EMBL/GenBank/DDBJ databases">
        <authorList>
            <person name="Seo Y.L."/>
        </authorList>
    </citation>
    <scope>NUCLEOTIDE SEQUENCE [LARGE SCALE GENOMIC DNA]</scope>
    <source>
        <strain evidence="5 6">MaA-C15</strain>
    </source>
</reference>
<dbReference type="PANTHER" id="PTHR43649:SF12">
    <property type="entry name" value="DIACETYLCHITOBIOSE BINDING PROTEIN DASA"/>
    <property type="match status" value="1"/>
</dbReference>
<evidence type="ECO:0000256" key="3">
    <source>
        <dbReference type="ARBA" id="ARBA00022764"/>
    </source>
</evidence>
<dbReference type="CDD" id="cd13585">
    <property type="entry name" value="PBP2_TMBP_like"/>
    <property type="match status" value="1"/>
</dbReference>
<sequence>MKLRTALLGACSVLVLSGAAFAETITIATVNNGDMIRMQRLAEDFTAKHPDIQLQWVTLEENVLRERVTTDIAAGGGQYDVMTIGNYEVPIWAKQGWLLELDGLGDDYDVDDLLPAIRGGLTVDGKLYAAPFYGESAMIMYRTDLFEAAGLEMPASPTWEFIGEAARKIKADNPDVNGICLRGKAGWGENMAFITALANSYGGRWFDENWQPQFDQPEWKEAFQFYIDLMNDAGPAGASSNGFNENLTLFQQGKCGMWMDATVAASFVSNPEDSQVADKVDFAIFPSKEGVDNHGHWLWSWNLAVPASSGKAEAAQTFISWATDKAYTEMVAEKEGWANVPPGTRTSLYENAAYKEAAPFAEPTLEAMNAADITKPSVKPVPYTGGQFVAIPEFQGLGTTVGQLFAAALAGQSSVDDALAQAQNIATREMTRAGYIK</sequence>
<protein>
    <submittedName>
        <fullName evidence="5">Sugar ABC transporter substrate-binding protein</fullName>
    </submittedName>
</protein>
<evidence type="ECO:0000256" key="4">
    <source>
        <dbReference type="SAM" id="SignalP"/>
    </source>
</evidence>
<dbReference type="PANTHER" id="PTHR43649">
    <property type="entry name" value="ARABINOSE-BINDING PROTEIN-RELATED"/>
    <property type="match status" value="1"/>
</dbReference>
<proteinExistence type="inferred from homology"/>
<dbReference type="RefSeq" id="WP_148914325.1">
    <property type="nucleotide sequence ID" value="NZ_VSZS01000060.1"/>
</dbReference>
<keyword evidence="6" id="KW-1185">Reference proteome</keyword>
<dbReference type="AlphaFoldDB" id="A0A5D4H0S8"/>
<dbReference type="SUPFAM" id="SSF53850">
    <property type="entry name" value="Periplasmic binding protein-like II"/>
    <property type="match status" value="1"/>
</dbReference>
<accession>A0A5D4H0S8</accession>
<gene>
    <name evidence="5" type="ORF">FY036_08685</name>
</gene>